<organism evidence="6">
    <name type="scientific">Edaphobacter paludis</name>
    <dbReference type="NCBI Taxonomy" id="3035702"/>
    <lineage>
        <taxon>Bacteria</taxon>
        <taxon>Pseudomonadati</taxon>
        <taxon>Acidobacteriota</taxon>
        <taxon>Terriglobia</taxon>
        <taxon>Terriglobales</taxon>
        <taxon>Acidobacteriaceae</taxon>
        <taxon>Edaphobacter</taxon>
    </lineage>
</organism>
<reference evidence="6" key="1">
    <citation type="submission" date="2023-03" db="EMBL/GenBank/DDBJ databases">
        <title>Edaphobacter sp.</title>
        <authorList>
            <person name="Huber K.J."/>
            <person name="Papendorf J."/>
            <person name="Pilke C."/>
            <person name="Bunk B."/>
            <person name="Sproeer C."/>
            <person name="Pester M."/>
        </authorList>
    </citation>
    <scope>NUCLEOTIDE SEQUENCE</scope>
    <source>
        <strain evidence="6">DSM 109920</strain>
    </source>
</reference>
<feature type="binding site" evidence="3">
    <location>
        <position position="144"/>
    </location>
    <ligand>
        <name>Mn(2+)</name>
        <dbReference type="ChEBI" id="CHEBI:29035"/>
        <label>1</label>
    </ligand>
</feature>
<dbReference type="EMBL" id="CP121195">
    <property type="protein sequence ID" value="XBH12961.1"/>
    <property type="molecule type" value="Genomic_DNA"/>
</dbReference>
<dbReference type="GO" id="GO:0033609">
    <property type="term" value="P:oxalate metabolic process"/>
    <property type="evidence" value="ECO:0007669"/>
    <property type="project" value="InterPro"/>
</dbReference>
<feature type="binding site" evidence="3">
    <location>
        <position position="142"/>
    </location>
    <ligand>
        <name>Mn(2+)</name>
        <dbReference type="ChEBI" id="CHEBI:29035"/>
        <label>1</label>
    </ligand>
</feature>
<dbReference type="InterPro" id="IPR011051">
    <property type="entry name" value="RmlC_Cupin_sf"/>
</dbReference>
<accession>A0AAU7D7Z2</accession>
<evidence type="ECO:0000313" key="6">
    <source>
        <dbReference type="EMBL" id="XBH12961.1"/>
    </source>
</evidence>
<evidence type="ECO:0000256" key="2">
    <source>
        <dbReference type="PIRSR" id="PIRSR617774-1"/>
    </source>
</evidence>
<dbReference type="PANTHER" id="PTHR35848">
    <property type="entry name" value="OXALATE-BINDING PROTEIN"/>
    <property type="match status" value="1"/>
</dbReference>
<feature type="active site" description="Proton donor" evidence="2">
    <location>
        <position position="383"/>
    </location>
</feature>
<name>A0AAU7D7Z2_9BACT</name>
<sequence>MKQLDADRETAGSELTAQADAVVLSRRTFFERAALTGAGIALLTGECYGQTRQEQQKGRQDGSSSDPGPENKSLLAENPNSNQPPFTDHGNPGAIWFSFDLAPKRIQAGGWTHQVTQRELPTSKDIAGVNMRLTAGSFRELHWHTANEWAIMLTGKARVSVMQPDGNMFIDDVGAGDLWYFPAGYPHSIQGLEADGCEFLLVFDEGAFSEDDTFLLSEFLAHTPPDTVHKNMGWARQAFDQLPSTELYIFEAPLPGRLEDDKRFLGEHLETKNRYTFNLAGMAPTQLRSGGQAQVVDSSNFPASTQIAAAMVTLKPGAIREMHWHPNVSEWQYWIRGKGRMTVVTTGATARTMDFNANDVGYVPSMAGHSIENTGTEDLVFLEMFKSPRYADISLNQWIARMPDKMAEAHLKLPLSTIRSAPQGDNDVLPR</sequence>
<dbReference type="Gene3D" id="2.60.120.10">
    <property type="entry name" value="Jelly Rolls"/>
    <property type="match status" value="2"/>
</dbReference>
<feature type="region of interest" description="Disordered" evidence="4">
    <location>
        <begin position="51"/>
        <end position="89"/>
    </location>
</feature>
<dbReference type="InterPro" id="IPR014710">
    <property type="entry name" value="RmlC-like_jellyroll"/>
</dbReference>
<dbReference type="SMART" id="SM00835">
    <property type="entry name" value="Cupin_1"/>
    <property type="match status" value="2"/>
</dbReference>
<dbReference type="PANTHER" id="PTHR35848:SF9">
    <property type="entry name" value="SLL1358 PROTEIN"/>
    <property type="match status" value="1"/>
</dbReference>
<feature type="binding site" evidence="3">
    <location>
        <position position="330"/>
    </location>
    <ligand>
        <name>Mn(2+)</name>
        <dbReference type="ChEBI" id="CHEBI:29035"/>
        <label>2</label>
    </ligand>
</feature>
<evidence type="ECO:0000256" key="3">
    <source>
        <dbReference type="PIRSR" id="PIRSR617774-2"/>
    </source>
</evidence>
<protein>
    <submittedName>
        <fullName evidence="6">Cupin domain-containing protein</fullName>
    </submittedName>
</protein>
<dbReference type="InterPro" id="IPR017774">
    <property type="entry name" value="Bicupin_oxalate_deCO2ase/Oxase"/>
</dbReference>
<dbReference type="SUPFAM" id="SSF51182">
    <property type="entry name" value="RmlC-like cupins"/>
    <property type="match status" value="1"/>
</dbReference>
<keyword evidence="3" id="KW-0464">Manganese</keyword>
<feature type="binding site" evidence="3">
    <location>
        <position position="325"/>
    </location>
    <ligand>
        <name>Mn(2+)</name>
        <dbReference type="ChEBI" id="CHEBI:29035"/>
        <label>2</label>
    </ligand>
</feature>
<dbReference type="CDD" id="cd20305">
    <property type="entry name" value="cupin_OxDC_C"/>
    <property type="match status" value="1"/>
</dbReference>
<keyword evidence="1 3" id="KW-0479">Metal-binding</keyword>
<gene>
    <name evidence="6" type="ORF">P8936_14865</name>
</gene>
<dbReference type="Pfam" id="PF00190">
    <property type="entry name" value="Cupin_1"/>
    <property type="match status" value="2"/>
</dbReference>
<feature type="binding site" evidence="3">
    <location>
        <position position="187"/>
    </location>
    <ligand>
        <name>Mn(2+)</name>
        <dbReference type="ChEBI" id="CHEBI:29035"/>
        <label>1</label>
    </ligand>
</feature>
<feature type="domain" description="Cupin type-1" evidence="5">
    <location>
        <begin position="99"/>
        <end position="240"/>
    </location>
</feature>
<dbReference type="InterPro" id="IPR006045">
    <property type="entry name" value="Cupin_1"/>
</dbReference>
<evidence type="ECO:0000256" key="1">
    <source>
        <dbReference type="ARBA" id="ARBA00022723"/>
    </source>
</evidence>
<dbReference type="RefSeq" id="WP_348269620.1">
    <property type="nucleotide sequence ID" value="NZ_CP121195.1"/>
</dbReference>
<dbReference type="CDD" id="cd20304">
    <property type="entry name" value="cupin_OxDC_N"/>
    <property type="match status" value="1"/>
</dbReference>
<feature type="binding site" evidence="3">
    <location>
        <position position="369"/>
    </location>
    <ligand>
        <name>Mn(2+)</name>
        <dbReference type="ChEBI" id="CHEBI:29035"/>
        <label>2</label>
    </ligand>
</feature>
<dbReference type="NCBIfam" id="TIGR03404">
    <property type="entry name" value="bicupin_oxalic"/>
    <property type="match status" value="1"/>
</dbReference>
<comment type="cofactor">
    <cofactor evidence="3">
        <name>Mn(2+)</name>
        <dbReference type="ChEBI" id="CHEBI:29035"/>
    </cofactor>
    <text evidence="3">Binds 2 manganese ions per subunit.</text>
</comment>
<evidence type="ECO:0000259" key="5">
    <source>
        <dbReference type="SMART" id="SM00835"/>
    </source>
</evidence>
<evidence type="ECO:0000256" key="4">
    <source>
        <dbReference type="SAM" id="MobiDB-lite"/>
    </source>
</evidence>
<proteinExistence type="predicted"/>
<feature type="binding site" evidence="3">
    <location>
        <position position="323"/>
    </location>
    <ligand>
        <name>Mn(2+)</name>
        <dbReference type="ChEBI" id="CHEBI:29035"/>
        <label>2</label>
    </ligand>
</feature>
<dbReference type="GO" id="GO:0046872">
    <property type="term" value="F:metal ion binding"/>
    <property type="evidence" value="ECO:0007669"/>
    <property type="project" value="UniProtKB-KW"/>
</dbReference>
<dbReference type="InterPro" id="IPR051610">
    <property type="entry name" value="GPI/OXD"/>
</dbReference>
<dbReference type="AlphaFoldDB" id="A0AAU7D7Z2"/>
<feature type="binding site" evidence="3">
    <location>
        <position position="148"/>
    </location>
    <ligand>
        <name>Mn(2+)</name>
        <dbReference type="ChEBI" id="CHEBI:29035"/>
        <label>1</label>
    </ligand>
</feature>
<feature type="domain" description="Cupin type-1" evidence="5">
    <location>
        <begin position="277"/>
        <end position="419"/>
    </location>
</feature>